<dbReference type="InterPro" id="IPR000189">
    <property type="entry name" value="Transglyc_AS"/>
</dbReference>
<gene>
    <name evidence="4" type="ORF">EYC98_10735</name>
</gene>
<comment type="similarity">
    <text evidence="1">Belongs to the transglycosylase Slt family.</text>
</comment>
<feature type="chain" id="PRO_5046861808" evidence="2">
    <location>
        <begin position="29"/>
        <end position="514"/>
    </location>
</feature>
<dbReference type="PANTHER" id="PTHR33734">
    <property type="entry name" value="LYSM DOMAIN-CONTAINING GPI-ANCHORED PROTEIN 2"/>
    <property type="match status" value="1"/>
</dbReference>
<dbReference type="Gene3D" id="1.10.530.10">
    <property type="match status" value="1"/>
</dbReference>
<dbReference type="CDD" id="cd16894">
    <property type="entry name" value="MltD-like"/>
    <property type="match status" value="1"/>
</dbReference>
<organism evidence="4 5">
    <name type="scientific">Candidatus Litorirhabdus singularis</name>
    <dbReference type="NCBI Taxonomy" id="2518993"/>
    <lineage>
        <taxon>Bacteria</taxon>
        <taxon>Pseudomonadati</taxon>
        <taxon>Pseudomonadota</taxon>
        <taxon>Gammaproteobacteria</taxon>
        <taxon>Cellvibrionales</taxon>
        <taxon>Halieaceae</taxon>
        <taxon>Candidatus Litorirhabdus</taxon>
    </lineage>
</organism>
<sequence>MLNINSLGITVKAICAALLVGSGTLALAQPETDAATAAAQRDLWQRLRAGLQLNHLEHERIEVERNWYERNPDYMLRVSRRAQRYLFYVVEQVEARGMPMELALLPIMESAYDPFAYSHGRAAGIWQIIPGTGEELGLTQDWWYDGRRDLRASTAGALDYLEKLSAAFDGDWLKALASYNAGKRRVNDSIRANRKRDRPTDFWSLKLPAETRSYVPRLLALSQIFAEPDRFGIALTPVSDTPYFGIAPTGGQIDLAQAADLSGLDIEALYLLNPGFNRWATAPDGPHELLLPIAALANFNAGLESMPAAERISWQRYIIRSGDSLSVIARRFNTGSDVIREVNGIKGNQIRAGDVLLIPTASEPPSTYALSAQQRTQRRQNGGDEEVRLNYKVQAGDSFWSIANEYGVTSRQLAQWNGLAVRDPIRPGQKLVIRGVAPEAQTAAEPVALIGPLSREPMMRKLGYRVRNGDSLALIADKFDLTIEDIIGWNSSLQGKKYIHPGQVLTLYVDVRGG</sequence>
<reference evidence="4" key="1">
    <citation type="submission" date="2019-02" db="EMBL/GenBank/DDBJ databases">
        <authorList>
            <person name="Li S.-H."/>
        </authorList>
    </citation>
    <scope>NUCLEOTIDE SEQUENCE</scope>
    <source>
        <strain evidence="4">IMCC14734</strain>
    </source>
</reference>
<feature type="domain" description="LysM" evidence="3">
    <location>
        <begin position="389"/>
        <end position="433"/>
    </location>
</feature>
<evidence type="ECO:0000256" key="1">
    <source>
        <dbReference type="ARBA" id="ARBA00007734"/>
    </source>
</evidence>
<name>A0ABT3TGB0_9GAMM</name>
<dbReference type="InterPro" id="IPR008258">
    <property type="entry name" value="Transglycosylase_SLT_dom_1"/>
</dbReference>
<dbReference type="InterPro" id="IPR018392">
    <property type="entry name" value="LysM"/>
</dbReference>
<feature type="domain" description="LysM" evidence="3">
    <location>
        <begin position="462"/>
        <end position="507"/>
    </location>
</feature>
<feature type="signal peptide" evidence="2">
    <location>
        <begin position="1"/>
        <end position="28"/>
    </location>
</feature>
<dbReference type="SUPFAM" id="SSF53955">
    <property type="entry name" value="Lysozyme-like"/>
    <property type="match status" value="1"/>
</dbReference>
<evidence type="ECO:0000313" key="5">
    <source>
        <dbReference type="Proteomes" id="UP001143362"/>
    </source>
</evidence>
<protein>
    <submittedName>
        <fullName evidence="4">LysM peptidoglycan-binding domain-containing protein</fullName>
    </submittedName>
</protein>
<dbReference type="SMART" id="SM00257">
    <property type="entry name" value="LysM"/>
    <property type="match status" value="3"/>
</dbReference>
<dbReference type="Proteomes" id="UP001143362">
    <property type="component" value="Unassembled WGS sequence"/>
</dbReference>
<evidence type="ECO:0000256" key="2">
    <source>
        <dbReference type="SAM" id="SignalP"/>
    </source>
</evidence>
<proteinExistence type="inferred from homology"/>
<accession>A0ABT3TGB0</accession>
<dbReference type="PROSITE" id="PS51782">
    <property type="entry name" value="LYSM"/>
    <property type="match status" value="3"/>
</dbReference>
<dbReference type="Gene3D" id="3.10.350.10">
    <property type="entry name" value="LysM domain"/>
    <property type="match status" value="3"/>
</dbReference>
<keyword evidence="5" id="KW-1185">Reference proteome</keyword>
<dbReference type="CDD" id="cd00118">
    <property type="entry name" value="LysM"/>
    <property type="match status" value="3"/>
</dbReference>
<dbReference type="Pfam" id="PF01476">
    <property type="entry name" value="LysM"/>
    <property type="match status" value="3"/>
</dbReference>
<dbReference type="InterPro" id="IPR036779">
    <property type="entry name" value="LysM_dom_sf"/>
</dbReference>
<dbReference type="SUPFAM" id="SSF54106">
    <property type="entry name" value="LysM domain"/>
    <property type="match status" value="3"/>
</dbReference>
<dbReference type="PANTHER" id="PTHR33734:SF22">
    <property type="entry name" value="MEMBRANE-BOUND LYTIC MUREIN TRANSGLYCOSYLASE D"/>
    <property type="match status" value="1"/>
</dbReference>
<dbReference type="EMBL" id="SHNN01000002">
    <property type="protein sequence ID" value="MCX2981340.1"/>
    <property type="molecule type" value="Genomic_DNA"/>
</dbReference>
<comment type="caution">
    <text evidence="4">The sequence shown here is derived from an EMBL/GenBank/DDBJ whole genome shotgun (WGS) entry which is preliminary data.</text>
</comment>
<dbReference type="Pfam" id="PF01464">
    <property type="entry name" value="SLT"/>
    <property type="match status" value="1"/>
</dbReference>
<keyword evidence="2" id="KW-0732">Signal</keyword>
<dbReference type="RefSeq" id="WP_279245341.1">
    <property type="nucleotide sequence ID" value="NZ_SHNN01000002.1"/>
</dbReference>
<feature type="domain" description="LysM" evidence="3">
    <location>
        <begin position="315"/>
        <end position="358"/>
    </location>
</feature>
<evidence type="ECO:0000259" key="3">
    <source>
        <dbReference type="PROSITE" id="PS51782"/>
    </source>
</evidence>
<dbReference type="PROSITE" id="PS00922">
    <property type="entry name" value="TRANSGLYCOSYLASE"/>
    <property type="match status" value="1"/>
</dbReference>
<evidence type="ECO:0000313" key="4">
    <source>
        <dbReference type="EMBL" id="MCX2981340.1"/>
    </source>
</evidence>
<dbReference type="InterPro" id="IPR023346">
    <property type="entry name" value="Lysozyme-like_dom_sf"/>
</dbReference>